<dbReference type="Proteomes" id="UP000265520">
    <property type="component" value="Unassembled WGS sequence"/>
</dbReference>
<sequence>ELQMDAQGVINALNKELAIQAEGWSLCKRIWRIMELEWELRIRHTYCEANLCADTIAHIRCDLDSNVIIC</sequence>
<organism evidence="1 2">
    <name type="scientific">Trifolium medium</name>
    <dbReference type="NCBI Taxonomy" id="97028"/>
    <lineage>
        <taxon>Eukaryota</taxon>
        <taxon>Viridiplantae</taxon>
        <taxon>Streptophyta</taxon>
        <taxon>Embryophyta</taxon>
        <taxon>Tracheophyta</taxon>
        <taxon>Spermatophyta</taxon>
        <taxon>Magnoliopsida</taxon>
        <taxon>eudicotyledons</taxon>
        <taxon>Gunneridae</taxon>
        <taxon>Pentapetalae</taxon>
        <taxon>rosids</taxon>
        <taxon>fabids</taxon>
        <taxon>Fabales</taxon>
        <taxon>Fabaceae</taxon>
        <taxon>Papilionoideae</taxon>
        <taxon>50 kb inversion clade</taxon>
        <taxon>NPAAA clade</taxon>
        <taxon>Hologalegina</taxon>
        <taxon>IRL clade</taxon>
        <taxon>Trifolieae</taxon>
        <taxon>Trifolium</taxon>
    </lineage>
</organism>
<protein>
    <recommendedName>
        <fullName evidence="3">RNase H type-1 domain-containing protein</fullName>
    </recommendedName>
</protein>
<dbReference type="AlphaFoldDB" id="A0A392U8A3"/>
<evidence type="ECO:0000313" key="1">
    <source>
        <dbReference type="EMBL" id="MCI68660.1"/>
    </source>
</evidence>
<evidence type="ECO:0000313" key="2">
    <source>
        <dbReference type="Proteomes" id="UP000265520"/>
    </source>
</evidence>
<evidence type="ECO:0008006" key="3">
    <source>
        <dbReference type="Google" id="ProtNLM"/>
    </source>
</evidence>
<dbReference type="EMBL" id="LXQA010740469">
    <property type="protein sequence ID" value="MCI68660.1"/>
    <property type="molecule type" value="Genomic_DNA"/>
</dbReference>
<reference evidence="1 2" key="1">
    <citation type="journal article" date="2018" name="Front. Plant Sci.">
        <title>Red Clover (Trifolium pratense) and Zigzag Clover (T. medium) - A Picture of Genomic Similarities and Differences.</title>
        <authorList>
            <person name="Dluhosova J."/>
            <person name="Istvanek J."/>
            <person name="Nedelnik J."/>
            <person name="Repkova J."/>
        </authorList>
    </citation>
    <scope>NUCLEOTIDE SEQUENCE [LARGE SCALE GENOMIC DNA]</scope>
    <source>
        <strain evidence="2">cv. 10/8</strain>
        <tissue evidence="1">Leaf</tissue>
    </source>
</reference>
<feature type="non-terminal residue" evidence="1">
    <location>
        <position position="1"/>
    </location>
</feature>
<accession>A0A392U8A3</accession>
<name>A0A392U8A3_9FABA</name>
<proteinExistence type="predicted"/>
<comment type="caution">
    <text evidence="1">The sequence shown here is derived from an EMBL/GenBank/DDBJ whole genome shotgun (WGS) entry which is preliminary data.</text>
</comment>
<keyword evidence="2" id="KW-1185">Reference proteome</keyword>